<dbReference type="Proteomes" id="UP001054945">
    <property type="component" value="Unassembled WGS sequence"/>
</dbReference>
<sequence>MTHFPLQTTPRFLNQDLSHSVIPQIISLFLIPKSSPGSETFSGEISNERHKHGYEIALSMRNCRLSFNCFVVFIIIYRKHIELQQNGKHSSVDENSIQKGRLG</sequence>
<dbReference type="AlphaFoldDB" id="A0AAV4RW42"/>
<organism evidence="1 2">
    <name type="scientific">Caerostris extrusa</name>
    <name type="common">Bark spider</name>
    <name type="synonym">Caerostris bankana</name>
    <dbReference type="NCBI Taxonomy" id="172846"/>
    <lineage>
        <taxon>Eukaryota</taxon>
        <taxon>Metazoa</taxon>
        <taxon>Ecdysozoa</taxon>
        <taxon>Arthropoda</taxon>
        <taxon>Chelicerata</taxon>
        <taxon>Arachnida</taxon>
        <taxon>Araneae</taxon>
        <taxon>Araneomorphae</taxon>
        <taxon>Entelegynae</taxon>
        <taxon>Araneoidea</taxon>
        <taxon>Araneidae</taxon>
        <taxon>Caerostris</taxon>
    </lineage>
</organism>
<gene>
    <name evidence="1" type="ORF">CEXT_384721</name>
</gene>
<protein>
    <submittedName>
        <fullName evidence="1">Uncharacterized protein</fullName>
    </submittedName>
</protein>
<proteinExistence type="predicted"/>
<accession>A0AAV4RW42</accession>
<reference evidence="1 2" key="1">
    <citation type="submission" date="2021-06" db="EMBL/GenBank/DDBJ databases">
        <title>Caerostris extrusa draft genome.</title>
        <authorList>
            <person name="Kono N."/>
            <person name="Arakawa K."/>
        </authorList>
    </citation>
    <scope>NUCLEOTIDE SEQUENCE [LARGE SCALE GENOMIC DNA]</scope>
</reference>
<dbReference type="EMBL" id="BPLR01008416">
    <property type="protein sequence ID" value="GIY24500.1"/>
    <property type="molecule type" value="Genomic_DNA"/>
</dbReference>
<keyword evidence="2" id="KW-1185">Reference proteome</keyword>
<name>A0AAV4RW42_CAEEX</name>
<comment type="caution">
    <text evidence="1">The sequence shown here is derived from an EMBL/GenBank/DDBJ whole genome shotgun (WGS) entry which is preliminary data.</text>
</comment>
<evidence type="ECO:0000313" key="2">
    <source>
        <dbReference type="Proteomes" id="UP001054945"/>
    </source>
</evidence>
<evidence type="ECO:0000313" key="1">
    <source>
        <dbReference type="EMBL" id="GIY24500.1"/>
    </source>
</evidence>